<proteinExistence type="predicted"/>
<dbReference type="STRING" id="1081108.A0A168DUL6"/>
<comment type="caution">
    <text evidence="1">The sequence shown here is derived from an EMBL/GenBank/DDBJ whole genome shotgun (WGS) entry which is preliminary data.</text>
</comment>
<accession>A0A168DUL6</accession>
<dbReference type="PANTHER" id="PTHR33481">
    <property type="entry name" value="REVERSE TRANSCRIPTASE"/>
    <property type="match status" value="1"/>
</dbReference>
<dbReference type="EMBL" id="AZHF01000007">
    <property type="protein sequence ID" value="OAA73023.1"/>
    <property type="molecule type" value="Genomic_DNA"/>
</dbReference>
<dbReference type="Gene3D" id="2.160.20.10">
    <property type="entry name" value="Single-stranded right-handed beta-helix, Pectin lyase-like"/>
    <property type="match status" value="1"/>
</dbReference>
<sequence>MAYAAIKYGILHPNQAGALPKRSAVDIVVSLIYDIEKALAAGQVATLVTEDVMGAFDAILRNRMILCLRRQCIDNLTSQLLREQTSIYVARGLLIESVAPTWLYGTASEHAVFYQYNFHKAEKVFAGMIQTESPYYQSTPKPPAPFDAVVGVFRGDPSNECKKDDKFNGCDESWGVIIERSENIFVAGAGVYSWFSTYSQDCKCNHIITIGGAYSIVQDGKGISAMDNLNVDFHPAWSQISVFDVGTNAPDFAV</sequence>
<protein>
    <recommendedName>
        <fullName evidence="3">Reverse transcriptase</fullName>
    </recommendedName>
</protein>
<dbReference type="AlphaFoldDB" id="A0A168DUL6"/>
<dbReference type="InterPro" id="IPR012334">
    <property type="entry name" value="Pectin_lyas_fold"/>
</dbReference>
<dbReference type="PANTHER" id="PTHR33481:SF1">
    <property type="entry name" value="ENDONUCLEASE_EXONUCLEASE_PHOSPHATASE DOMAIN-CONTAINING PROTEIN-RELATED"/>
    <property type="match status" value="1"/>
</dbReference>
<reference evidence="1 2" key="1">
    <citation type="journal article" date="2016" name="Genome Biol. Evol.">
        <title>Divergent and convergent evolution of fungal pathogenicity.</title>
        <authorList>
            <person name="Shang Y."/>
            <person name="Xiao G."/>
            <person name="Zheng P."/>
            <person name="Cen K."/>
            <person name="Zhan S."/>
            <person name="Wang C."/>
        </authorList>
    </citation>
    <scope>NUCLEOTIDE SEQUENCE [LARGE SCALE GENOMIC DNA]</scope>
    <source>
        <strain evidence="1 2">RCEF 1005</strain>
    </source>
</reference>
<name>A0A168DUL6_CORDF</name>
<keyword evidence="2" id="KW-1185">Reference proteome</keyword>
<dbReference type="Proteomes" id="UP000076881">
    <property type="component" value="Unassembled WGS sequence"/>
</dbReference>
<gene>
    <name evidence="1" type="ORF">LEL_08807</name>
</gene>
<organism evidence="1 2">
    <name type="scientific">Akanthomyces lecanii RCEF 1005</name>
    <dbReference type="NCBI Taxonomy" id="1081108"/>
    <lineage>
        <taxon>Eukaryota</taxon>
        <taxon>Fungi</taxon>
        <taxon>Dikarya</taxon>
        <taxon>Ascomycota</taxon>
        <taxon>Pezizomycotina</taxon>
        <taxon>Sordariomycetes</taxon>
        <taxon>Hypocreomycetidae</taxon>
        <taxon>Hypocreales</taxon>
        <taxon>Cordycipitaceae</taxon>
        <taxon>Akanthomyces</taxon>
        <taxon>Cordyceps confragosa</taxon>
    </lineage>
</organism>
<dbReference type="OrthoDB" id="5152379at2759"/>
<evidence type="ECO:0000313" key="2">
    <source>
        <dbReference type="Proteomes" id="UP000076881"/>
    </source>
</evidence>
<evidence type="ECO:0000313" key="1">
    <source>
        <dbReference type="EMBL" id="OAA73023.1"/>
    </source>
</evidence>
<evidence type="ECO:0008006" key="3">
    <source>
        <dbReference type="Google" id="ProtNLM"/>
    </source>
</evidence>